<dbReference type="InterPro" id="IPR035093">
    <property type="entry name" value="RelE/ParE_toxin_dom_sf"/>
</dbReference>
<keyword evidence="2" id="KW-1277">Toxin-antitoxin system</keyword>
<sequence>MADQDAPAFKVAWSIRSRRDLEGIRAYIGQVRPIAAQRLAIRLVTAVEALAQHPHRGRPAGGDVRELVAIAPYIVRYRIKGGMVQIIRIKHGAKRLD</sequence>
<keyword evidence="4" id="KW-1185">Reference proteome</keyword>
<gene>
    <name evidence="3" type="ORF">SGCZBJ_22825</name>
</gene>
<dbReference type="AlphaFoldDB" id="A0A2N5D2J2"/>
<evidence type="ECO:0000313" key="3">
    <source>
        <dbReference type="EMBL" id="PLR20295.1"/>
    </source>
</evidence>
<dbReference type="Proteomes" id="UP000234479">
    <property type="component" value="Unassembled WGS sequence"/>
</dbReference>
<dbReference type="RefSeq" id="WP_101720204.1">
    <property type="nucleotide sequence ID" value="NZ_PJRS01000046.1"/>
</dbReference>
<dbReference type="PANTHER" id="PTHR33755">
    <property type="entry name" value="TOXIN PARE1-RELATED"/>
    <property type="match status" value="1"/>
</dbReference>
<accession>A0A2N5D2J2</accession>
<evidence type="ECO:0000313" key="4">
    <source>
        <dbReference type="Proteomes" id="UP000234479"/>
    </source>
</evidence>
<dbReference type="OrthoDB" id="7577795at2"/>
<evidence type="ECO:0000256" key="1">
    <source>
        <dbReference type="ARBA" id="ARBA00006226"/>
    </source>
</evidence>
<comment type="caution">
    <text evidence="3">The sequence shown here is derived from an EMBL/GenBank/DDBJ whole genome shotgun (WGS) entry which is preliminary data.</text>
</comment>
<organism evidence="3 4">
    <name type="scientific">Caulobacter zeae</name>
    <dbReference type="NCBI Taxonomy" id="2055137"/>
    <lineage>
        <taxon>Bacteria</taxon>
        <taxon>Pseudomonadati</taxon>
        <taxon>Pseudomonadota</taxon>
        <taxon>Alphaproteobacteria</taxon>
        <taxon>Caulobacterales</taxon>
        <taxon>Caulobacteraceae</taxon>
        <taxon>Caulobacter</taxon>
    </lineage>
</organism>
<name>A0A2N5D2J2_9CAUL</name>
<dbReference type="Gene3D" id="3.30.2310.20">
    <property type="entry name" value="RelE-like"/>
    <property type="match status" value="1"/>
</dbReference>
<dbReference type="InterPro" id="IPR051803">
    <property type="entry name" value="TA_system_RelE-like_toxin"/>
</dbReference>
<evidence type="ECO:0000256" key="2">
    <source>
        <dbReference type="ARBA" id="ARBA00022649"/>
    </source>
</evidence>
<comment type="similarity">
    <text evidence="1">Belongs to the RelE toxin family.</text>
</comment>
<proteinExistence type="inferred from homology"/>
<dbReference type="EMBL" id="PJRS01000046">
    <property type="protein sequence ID" value="PLR20295.1"/>
    <property type="molecule type" value="Genomic_DNA"/>
</dbReference>
<reference evidence="3 4" key="1">
    <citation type="submission" date="2017-12" db="EMBL/GenBank/DDBJ databases">
        <title>The genome sequence of Caulobacter sp. 410.</title>
        <authorList>
            <person name="Gao J."/>
            <person name="Mao X."/>
            <person name="Sun J."/>
        </authorList>
    </citation>
    <scope>NUCLEOTIDE SEQUENCE [LARGE SCALE GENOMIC DNA]</scope>
    <source>
        <strain evidence="3 4">410</strain>
    </source>
</reference>
<dbReference type="InterPro" id="IPR007712">
    <property type="entry name" value="RelE/ParE_toxin"/>
</dbReference>
<dbReference type="Pfam" id="PF05016">
    <property type="entry name" value="ParE_toxin"/>
    <property type="match status" value="1"/>
</dbReference>
<protein>
    <submittedName>
        <fullName evidence="3">Addiction module toxin RelE</fullName>
    </submittedName>
</protein>